<dbReference type="EMBL" id="JRLV01000026">
    <property type="protein sequence ID" value="KGO78790.1"/>
    <property type="molecule type" value="Genomic_DNA"/>
</dbReference>
<dbReference type="STRING" id="1406840.Q763_16510"/>
<sequence>MNFKAITILAAATFTVSSLVSCSSDDDSVNGLSYDVPSTYQFERNGETSVNFSGQTQRIKMLAEFDAYSKNQAGYPDFDAQKVIDMFSNSNNPFADDELNNSGKQLRSKTAASADYFSANTVEANEIKTTFDNLFTEMGTVAAQYETTGAPGVAGSVDAGKRLVNGNGLEINQAIIKGLMGACFMDQALNNYLSTTVLDETKLANDAGTLEDGANYTTMEHKWDEAYGYVFGYTTTNTDGSVKKYYWESYMNTVNGNPYFEGITDNIKNAFIKGRAAIVNKDYTTRNEQIKVIKQNLSVIGAVRAVYYLHEGKELLSTDELATIKSFHALSEAYGFIAGLRFTNNPATNSPYFTGEEVNAMLESLTGGENGFWDMDYTSNAADAVSAQIAQRFGFTVEQAITEGGSH</sequence>
<dbReference type="Pfam" id="PF16148">
    <property type="entry name" value="DUF4856"/>
    <property type="match status" value="1"/>
</dbReference>
<dbReference type="RefSeq" id="WP_035136075.1">
    <property type="nucleotide sequence ID" value="NZ_JRLV01000026.1"/>
</dbReference>
<dbReference type="AlphaFoldDB" id="A0A0A2LRG6"/>
<comment type="caution">
    <text evidence="1">The sequence shown here is derived from an EMBL/GenBank/DDBJ whole genome shotgun (WGS) entry which is preliminary data.</text>
</comment>
<keyword evidence="2" id="KW-1185">Reference proteome</keyword>
<dbReference type="Proteomes" id="UP000030129">
    <property type="component" value="Unassembled WGS sequence"/>
</dbReference>
<evidence type="ECO:0000313" key="1">
    <source>
        <dbReference type="EMBL" id="KGO78790.1"/>
    </source>
</evidence>
<dbReference type="InterPro" id="IPR032331">
    <property type="entry name" value="DUF4856"/>
</dbReference>
<proteinExistence type="predicted"/>
<dbReference type="PROSITE" id="PS51257">
    <property type="entry name" value="PROKAR_LIPOPROTEIN"/>
    <property type="match status" value="1"/>
</dbReference>
<gene>
    <name evidence="1" type="ORF">Q763_16510</name>
</gene>
<evidence type="ECO:0000313" key="2">
    <source>
        <dbReference type="Proteomes" id="UP000030129"/>
    </source>
</evidence>
<evidence type="ECO:0008006" key="3">
    <source>
        <dbReference type="Google" id="ProtNLM"/>
    </source>
</evidence>
<reference evidence="1 2" key="1">
    <citation type="submission" date="2013-09" db="EMBL/GenBank/DDBJ databases">
        <authorList>
            <person name="Zeng Z."/>
            <person name="Chen C."/>
        </authorList>
    </citation>
    <scope>NUCLEOTIDE SEQUENCE [LARGE SCALE GENOMIC DNA]</scope>
    <source>
        <strain evidence="1 2">F44-8</strain>
    </source>
</reference>
<organism evidence="1 2">
    <name type="scientific">Flavobacterium beibuense F44-8</name>
    <dbReference type="NCBI Taxonomy" id="1406840"/>
    <lineage>
        <taxon>Bacteria</taxon>
        <taxon>Pseudomonadati</taxon>
        <taxon>Bacteroidota</taxon>
        <taxon>Flavobacteriia</taxon>
        <taxon>Flavobacteriales</taxon>
        <taxon>Flavobacteriaceae</taxon>
        <taxon>Flavobacterium</taxon>
    </lineage>
</organism>
<protein>
    <recommendedName>
        <fullName evidence="3">DUF4856 domain-containing protein</fullName>
    </recommendedName>
</protein>
<dbReference type="eggNOG" id="ENOG502Z7WY">
    <property type="taxonomic scope" value="Bacteria"/>
</dbReference>
<accession>A0A0A2LRG6</accession>
<name>A0A0A2LRG6_9FLAO</name>